<proteinExistence type="predicted"/>
<accession>A0ACC2SZU6</accession>
<dbReference type="EMBL" id="QTSX02003832">
    <property type="protein sequence ID" value="KAJ9067900.1"/>
    <property type="molecule type" value="Genomic_DNA"/>
</dbReference>
<sequence>MILFGKEAPHISVFSSVTATLFTSFDILLLCLSHLHAAFDSKLADGLLAHSQFNFEFKLIIDLVKVASLIYSLNLKKKQCLE</sequence>
<evidence type="ECO:0000313" key="2">
    <source>
        <dbReference type="Proteomes" id="UP001165960"/>
    </source>
</evidence>
<protein>
    <submittedName>
        <fullName evidence="1">Uncharacterized protein</fullName>
    </submittedName>
</protein>
<keyword evidence="2" id="KW-1185">Reference proteome</keyword>
<gene>
    <name evidence="1" type="ORF">DSO57_1034213</name>
</gene>
<dbReference type="Proteomes" id="UP001165960">
    <property type="component" value="Unassembled WGS sequence"/>
</dbReference>
<reference evidence="1" key="1">
    <citation type="submission" date="2022-04" db="EMBL/GenBank/DDBJ databases">
        <title>Genome of the entomopathogenic fungus Entomophthora muscae.</title>
        <authorList>
            <person name="Elya C."/>
            <person name="Lovett B.R."/>
            <person name="Lee E."/>
            <person name="Macias A.M."/>
            <person name="Hajek A.E."/>
            <person name="De Bivort B.L."/>
            <person name="Kasson M.T."/>
            <person name="De Fine Licht H.H."/>
            <person name="Stajich J.E."/>
        </authorList>
    </citation>
    <scope>NUCLEOTIDE SEQUENCE</scope>
    <source>
        <strain evidence="1">Berkeley</strain>
    </source>
</reference>
<comment type="caution">
    <text evidence="1">The sequence shown here is derived from an EMBL/GenBank/DDBJ whole genome shotgun (WGS) entry which is preliminary data.</text>
</comment>
<name>A0ACC2SZU6_9FUNG</name>
<evidence type="ECO:0000313" key="1">
    <source>
        <dbReference type="EMBL" id="KAJ9067900.1"/>
    </source>
</evidence>
<organism evidence="1 2">
    <name type="scientific">Entomophthora muscae</name>
    <dbReference type="NCBI Taxonomy" id="34485"/>
    <lineage>
        <taxon>Eukaryota</taxon>
        <taxon>Fungi</taxon>
        <taxon>Fungi incertae sedis</taxon>
        <taxon>Zoopagomycota</taxon>
        <taxon>Entomophthoromycotina</taxon>
        <taxon>Entomophthoromycetes</taxon>
        <taxon>Entomophthorales</taxon>
        <taxon>Entomophthoraceae</taxon>
        <taxon>Entomophthora</taxon>
    </lineage>
</organism>